<keyword evidence="1" id="KW-0175">Coiled coil</keyword>
<name>A0A1Y3U5M5_9ACTN</name>
<dbReference type="STRING" id="1118060.GCA_000311845_01704"/>
<evidence type="ECO:0000313" key="2">
    <source>
        <dbReference type="EMBL" id="OUN44084.1"/>
    </source>
</evidence>
<gene>
    <name evidence="2" type="ORF">B5G21_02070</name>
</gene>
<evidence type="ECO:0000256" key="1">
    <source>
        <dbReference type="SAM" id="Coils"/>
    </source>
</evidence>
<sequence length="99" mass="10216">MSTLGFLKGTHGLLLGAGVLIGSVGAKVLTSDGAKRVYVKAVAAGLRAKQACEDTVERARAEMDDIVAEAAYLNETVYSVEDEEDSASDTAAETVPAKA</sequence>
<feature type="coiled-coil region" evidence="1">
    <location>
        <begin position="49"/>
        <end position="76"/>
    </location>
</feature>
<dbReference type="Proteomes" id="UP000196560">
    <property type="component" value="Unassembled WGS sequence"/>
</dbReference>
<dbReference type="eggNOG" id="ENOG5033BV6">
    <property type="taxonomic scope" value="Bacteria"/>
</dbReference>
<dbReference type="EMBL" id="NFHO01000002">
    <property type="protein sequence ID" value="OUN44084.1"/>
    <property type="molecule type" value="Genomic_DNA"/>
</dbReference>
<dbReference type="RefSeq" id="WP_019128983.1">
    <property type="nucleotide sequence ID" value="NZ_DBFBJE010000027.1"/>
</dbReference>
<proteinExistence type="predicted"/>
<evidence type="ECO:0000313" key="3">
    <source>
        <dbReference type="Proteomes" id="UP000196560"/>
    </source>
</evidence>
<evidence type="ECO:0008006" key="4">
    <source>
        <dbReference type="Google" id="ProtNLM"/>
    </source>
</evidence>
<dbReference type="Pfam" id="PF19605">
    <property type="entry name" value="DUF6110"/>
    <property type="match status" value="1"/>
</dbReference>
<dbReference type="AlphaFoldDB" id="A0A1Y3U5M5"/>
<organism evidence="2 3">
    <name type="scientific">Enorma massiliensis</name>
    <dbReference type="NCBI Taxonomy" id="1472761"/>
    <lineage>
        <taxon>Bacteria</taxon>
        <taxon>Bacillati</taxon>
        <taxon>Actinomycetota</taxon>
        <taxon>Coriobacteriia</taxon>
        <taxon>Coriobacteriales</taxon>
        <taxon>Coriobacteriaceae</taxon>
        <taxon>Enorma</taxon>
    </lineage>
</organism>
<dbReference type="GeneID" id="98653899"/>
<comment type="caution">
    <text evidence="2">The sequence shown here is derived from an EMBL/GenBank/DDBJ whole genome shotgun (WGS) entry which is preliminary data.</text>
</comment>
<protein>
    <recommendedName>
        <fullName evidence="4">DUF1490 domain-containing protein</fullName>
    </recommendedName>
</protein>
<dbReference type="InterPro" id="IPR046092">
    <property type="entry name" value="DUF6110"/>
</dbReference>
<reference evidence="3" key="1">
    <citation type="submission" date="2017-04" db="EMBL/GenBank/DDBJ databases">
        <title>Function of individual gut microbiota members based on whole genome sequencing of pure cultures obtained from chicken caecum.</title>
        <authorList>
            <person name="Medvecky M."/>
            <person name="Cejkova D."/>
            <person name="Polansky O."/>
            <person name="Karasova D."/>
            <person name="Kubasova T."/>
            <person name="Cizek A."/>
            <person name="Rychlik I."/>
        </authorList>
    </citation>
    <scope>NUCLEOTIDE SEQUENCE [LARGE SCALE GENOMIC DNA]</scope>
    <source>
        <strain evidence="3">An70</strain>
    </source>
</reference>
<keyword evidence="3" id="KW-1185">Reference proteome</keyword>
<accession>A0A1Y3U5M5</accession>